<organism evidence="1 2">
    <name type="scientific">Escherichia phage vB_EcoM_JS09</name>
    <dbReference type="NCBI Taxonomy" id="1430444"/>
    <lineage>
        <taxon>Viruses</taxon>
        <taxon>Duplodnaviria</taxon>
        <taxon>Heunggongvirae</taxon>
        <taxon>Uroviricota</taxon>
        <taxon>Caudoviricetes</taxon>
        <taxon>Pantevenvirales</taxon>
        <taxon>Straboviridae</taxon>
        <taxon>Tevenvirinae</taxon>
        <taxon>Mosigvirus</taxon>
        <taxon>Mosigvirus JS09</taxon>
    </lineage>
</organism>
<dbReference type="InterPro" id="IPR022558">
    <property type="entry name" value="DUF2654"/>
</dbReference>
<dbReference type="EMBL" id="KF582788">
    <property type="protein sequence ID" value="AIA80084.1"/>
    <property type="molecule type" value="Genomic_DNA"/>
</dbReference>
<evidence type="ECO:0000313" key="2">
    <source>
        <dbReference type="Proteomes" id="UP000019733"/>
    </source>
</evidence>
<reference evidence="1" key="1">
    <citation type="submission" date="2015-07" db="EMBL/GenBank/DDBJ databases">
        <title>Isolation and characterization of a novel lytic T4-like coliphage vB_EcoM_JS09 infecting APEC.</title>
        <authorList>
            <person name="Zhou Y."/>
            <person name="Bao H.D."/>
            <person name="Zhang H."/>
            <person name="Wang R."/>
        </authorList>
    </citation>
    <scope>NUCLEOTIDE SEQUENCE</scope>
</reference>
<dbReference type="OrthoDB" id="17010at10239"/>
<proteinExistence type="predicted"/>
<dbReference type="RefSeq" id="YP_009037440.1">
    <property type="nucleotide sequence ID" value="NC_024124.2"/>
</dbReference>
<dbReference type="Pfam" id="PF10849">
    <property type="entry name" value="DUF2654"/>
    <property type="match status" value="1"/>
</dbReference>
<gene>
    <name evidence="1" type="ORF">JS09_0117</name>
</gene>
<accession>A0A060BNE8</accession>
<evidence type="ECO:0000313" key="1">
    <source>
        <dbReference type="EMBL" id="AIA80084.1"/>
    </source>
</evidence>
<name>A0A060BNE8_9CAUD</name>
<sequence length="107" mass="12510">MTTEIIENKEAEDAVAKMLQEIQKKNEAEARKKSEKILKKNRFELNRLYAHAQEAAIQNNFEAYEYAIKKSRDILRQPYNDKLIKIQWVTTRQAIEDIINGASSNKV</sequence>
<dbReference type="Proteomes" id="UP000019733">
    <property type="component" value="Segment"/>
</dbReference>
<dbReference type="GeneID" id="19524842"/>
<keyword evidence="2" id="KW-1185">Reference proteome</keyword>
<dbReference type="KEGG" id="vg:19524842"/>
<protein>
    <submittedName>
        <fullName evidence="1">Uncharacterized protein</fullName>
    </submittedName>
</protein>